<sequence length="245" mass="25519">MDRRRFLTISALTVAAGLVTREVATAAEDGPLALIYRGESVTSEGSPETLEALLRESPLKFRTAFVGPGEDTDLSESALSGAAVYVQPGGGTVDEAWPVLQKHGPAVTKFVEAGGAYLGFCLGAYLAGSEPGFGLLDGAPVPYTGTEGATVGDSSQTTVTVDWRGAKRELYFQDGAAFRLPANSTAEVLARYTNGLPAALVQNVGKGRIGLVGTHPEANEYWFSGGGFVDNRDLAQDLVSTTVTG</sequence>
<name>A0A4V2FQ38_PSEST</name>
<reference evidence="2 3" key="1">
    <citation type="submission" date="2019-02" db="EMBL/GenBank/DDBJ databases">
        <title>Sequencing the genomes of 1000 actinobacteria strains.</title>
        <authorList>
            <person name="Klenk H.-P."/>
        </authorList>
    </citation>
    <scope>NUCLEOTIDE SEQUENCE [LARGE SCALE GENOMIC DNA]</scope>
    <source>
        <strain evidence="2 3">DSM 45779</strain>
    </source>
</reference>
<dbReference type="GO" id="GO:0016740">
    <property type="term" value="F:transferase activity"/>
    <property type="evidence" value="ECO:0007669"/>
    <property type="project" value="UniProtKB-KW"/>
</dbReference>
<dbReference type="RefSeq" id="WP_130288049.1">
    <property type="nucleotide sequence ID" value="NZ_SHKL01000001.1"/>
</dbReference>
<organism evidence="2 3">
    <name type="scientific">Pseudonocardia sediminis</name>
    <dbReference type="NCBI Taxonomy" id="1397368"/>
    <lineage>
        <taxon>Bacteria</taxon>
        <taxon>Bacillati</taxon>
        <taxon>Actinomycetota</taxon>
        <taxon>Actinomycetes</taxon>
        <taxon>Pseudonocardiales</taxon>
        <taxon>Pseudonocardiaceae</taxon>
        <taxon>Pseudonocardia</taxon>
    </lineage>
</organism>
<feature type="domain" description="Biotin-protein ligase N-terminal" evidence="1">
    <location>
        <begin position="34"/>
        <end position="131"/>
    </location>
</feature>
<comment type="caution">
    <text evidence="2">The sequence shown here is derived from an EMBL/GenBank/DDBJ whole genome shotgun (WGS) entry which is preliminary data.</text>
</comment>
<dbReference type="SUPFAM" id="SSF52317">
    <property type="entry name" value="Class I glutamine amidotransferase-like"/>
    <property type="match status" value="1"/>
</dbReference>
<keyword evidence="2" id="KW-0808">Transferase</keyword>
<dbReference type="Pfam" id="PF09825">
    <property type="entry name" value="BPL_N"/>
    <property type="match status" value="1"/>
</dbReference>
<dbReference type="AlphaFoldDB" id="A0A4V2FQ38"/>
<dbReference type="InterPro" id="IPR029062">
    <property type="entry name" value="Class_I_gatase-like"/>
</dbReference>
<dbReference type="Gene3D" id="3.40.50.880">
    <property type="match status" value="1"/>
</dbReference>
<keyword evidence="2" id="KW-0315">Glutamine amidotransferase</keyword>
<dbReference type="OrthoDB" id="20888at2"/>
<evidence type="ECO:0000259" key="1">
    <source>
        <dbReference type="Pfam" id="PF09825"/>
    </source>
</evidence>
<dbReference type="EMBL" id="SHKL01000001">
    <property type="protein sequence ID" value="RZT83270.1"/>
    <property type="molecule type" value="Genomic_DNA"/>
</dbReference>
<protein>
    <submittedName>
        <fullName evidence="2">Glutamine amidotransferase-like uncharacterized protein</fullName>
    </submittedName>
</protein>
<proteinExistence type="predicted"/>
<accession>A0A4V2FQ38</accession>
<dbReference type="InterPro" id="IPR019197">
    <property type="entry name" value="Biotin-prot_ligase_N"/>
</dbReference>
<dbReference type="Proteomes" id="UP000291591">
    <property type="component" value="Unassembled WGS sequence"/>
</dbReference>
<evidence type="ECO:0000313" key="3">
    <source>
        <dbReference type="Proteomes" id="UP000291591"/>
    </source>
</evidence>
<evidence type="ECO:0000313" key="2">
    <source>
        <dbReference type="EMBL" id="RZT83270.1"/>
    </source>
</evidence>
<gene>
    <name evidence="2" type="ORF">EV383_0069</name>
</gene>
<keyword evidence="3" id="KW-1185">Reference proteome</keyword>